<name>A0A6B2LCD4_9EUKA</name>
<dbReference type="InterPro" id="IPR013708">
    <property type="entry name" value="Shikimate_DH-bd_N"/>
</dbReference>
<dbReference type="EMBL" id="GIBP01005720">
    <property type="protein sequence ID" value="NDV34689.1"/>
    <property type="molecule type" value="Transcribed_RNA"/>
</dbReference>
<dbReference type="UniPathway" id="UPA00053">
    <property type="reaction ID" value="UER00087"/>
</dbReference>
<protein>
    <recommendedName>
        <fullName evidence="4">Shikimate dehydrogenase substrate binding N-terminal domain-containing protein</fullName>
    </recommendedName>
</protein>
<dbReference type="Pfam" id="PF08501">
    <property type="entry name" value="Shikimate_dh_N"/>
    <property type="match status" value="1"/>
</dbReference>
<dbReference type="PANTHER" id="PTHR21089:SF1">
    <property type="entry name" value="BIFUNCTIONAL 3-DEHYDROQUINATE DEHYDRATASE_SHIKIMATE DEHYDROGENASE, CHLOROPLASTIC"/>
    <property type="match status" value="1"/>
</dbReference>
<dbReference type="InterPro" id="IPR036291">
    <property type="entry name" value="NAD(P)-bd_dom_sf"/>
</dbReference>
<dbReference type="Gene3D" id="3.40.50.10860">
    <property type="entry name" value="Leucine Dehydrogenase, chain A, domain 1"/>
    <property type="match status" value="1"/>
</dbReference>
<dbReference type="Gene3D" id="3.40.50.720">
    <property type="entry name" value="NAD(P)-binding Rossmann-like Domain"/>
    <property type="match status" value="1"/>
</dbReference>
<organism evidence="3">
    <name type="scientific">Arcella intermedia</name>
    <dbReference type="NCBI Taxonomy" id="1963864"/>
    <lineage>
        <taxon>Eukaryota</taxon>
        <taxon>Amoebozoa</taxon>
        <taxon>Tubulinea</taxon>
        <taxon>Elardia</taxon>
        <taxon>Arcellinida</taxon>
        <taxon>Sphaerothecina</taxon>
        <taxon>Arcellidae</taxon>
        <taxon>Arcella</taxon>
    </lineage>
</organism>
<dbReference type="InterPro" id="IPR006151">
    <property type="entry name" value="Shikm_DH/Glu-tRNA_Rdtase"/>
</dbReference>
<dbReference type="PANTHER" id="PTHR21089">
    <property type="entry name" value="SHIKIMATE DEHYDROGENASE"/>
    <property type="match status" value="1"/>
</dbReference>
<dbReference type="SUPFAM" id="SSF53223">
    <property type="entry name" value="Aminoacid dehydrogenase-like, N-terminal domain"/>
    <property type="match status" value="1"/>
</dbReference>
<dbReference type="AlphaFoldDB" id="A0A6B2LCD4"/>
<accession>A0A6B2LCD4</accession>
<evidence type="ECO:0000313" key="3">
    <source>
        <dbReference type="EMBL" id="NDV34689.1"/>
    </source>
</evidence>
<feature type="domain" description="Quinate/shikimate 5-dehydrogenase/glutamyl-tRNA reductase" evidence="1">
    <location>
        <begin position="130"/>
        <end position="188"/>
    </location>
</feature>
<evidence type="ECO:0008006" key="4">
    <source>
        <dbReference type="Google" id="ProtNLM"/>
    </source>
</evidence>
<dbReference type="Pfam" id="PF01488">
    <property type="entry name" value="Shikimate_DH"/>
    <property type="match status" value="1"/>
</dbReference>
<reference evidence="3" key="1">
    <citation type="journal article" date="2020" name="J. Eukaryot. Microbiol.">
        <title>De novo Sequencing, Assembly and Annotation of the Transcriptome for the Free-Living Testate Amoeba Arcella intermedia.</title>
        <authorList>
            <person name="Ribeiro G.M."/>
            <person name="Porfirio-Sousa A.L."/>
            <person name="Maurer-Alcala X.X."/>
            <person name="Katz L.A."/>
            <person name="Lahr D.J.G."/>
        </authorList>
    </citation>
    <scope>NUCLEOTIDE SEQUENCE</scope>
</reference>
<dbReference type="InterPro" id="IPR022893">
    <property type="entry name" value="Shikimate_DH_fam"/>
</dbReference>
<evidence type="ECO:0000259" key="2">
    <source>
        <dbReference type="Pfam" id="PF08501"/>
    </source>
</evidence>
<dbReference type="GO" id="GO:0009423">
    <property type="term" value="P:chorismate biosynthetic process"/>
    <property type="evidence" value="ECO:0007669"/>
    <property type="project" value="UniProtKB-UniPathway"/>
</dbReference>
<dbReference type="CDD" id="cd01065">
    <property type="entry name" value="NAD_bind_Shikimate_DH"/>
    <property type="match status" value="1"/>
</dbReference>
<dbReference type="InterPro" id="IPR046346">
    <property type="entry name" value="Aminoacid_DH-like_N_sf"/>
</dbReference>
<feature type="domain" description="Shikimate dehydrogenase substrate binding N-terminal" evidence="2">
    <location>
        <begin position="7"/>
        <end position="87"/>
    </location>
</feature>
<dbReference type="SUPFAM" id="SSF51735">
    <property type="entry name" value="NAD(P)-binding Rossmann-fold domains"/>
    <property type="match status" value="1"/>
</dbReference>
<dbReference type="GO" id="GO:0019632">
    <property type="term" value="P:shikimate metabolic process"/>
    <property type="evidence" value="ECO:0007669"/>
    <property type="project" value="TreeGrafter"/>
</dbReference>
<evidence type="ECO:0000259" key="1">
    <source>
        <dbReference type="Pfam" id="PF01488"/>
    </source>
</evidence>
<sequence length="288" mass="31382">MEKKFYLFGSPISKSPSPTLHNTGFQHYGLNCKYELCDTLDIQKVWSTIQEPSTAGGSVTIPHKVAILPFLSSITPAAQEIGAVNTVYKVEREGQQLVEGDNTDWIAIRNLSESRLREVHGDRPLGGLTGLVIGAGGTAHAACYALKSLGIPFFIYNRSAPKAQELAHKFNGTLCETLGALPGVDVVIGTVPPSAQFALPEGLVKESLVVVELVYAPRETALVAQARKHNCKIVEGSEILFEQGIKQFHIFTNFNPPKREIAHAIVHNHNNAELSHNPPRTFSQLLNS</sequence>
<dbReference type="GO" id="GO:0004764">
    <property type="term" value="F:shikimate 3-dehydrogenase (NADP+) activity"/>
    <property type="evidence" value="ECO:0007669"/>
    <property type="project" value="InterPro"/>
</dbReference>
<proteinExistence type="predicted"/>